<dbReference type="SUPFAM" id="SSF48403">
    <property type="entry name" value="Ankyrin repeat"/>
    <property type="match status" value="1"/>
</dbReference>
<dbReference type="Gene3D" id="1.25.40.20">
    <property type="entry name" value="Ankyrin repeat-containing domain"/>
    <property type="match status" value="1"/>
</dbReference>
<feature type="coiled-coil region" evidence="2">
    <location>
        <begin position="113"/>
        <end position="140"/>
    </location>
</feature>
<evidence type="ECO:0000256" key="2">
    <source>
        <dbReference type="SAM" id="Coils"/>
    </source>
</evidence>
<dbReference type="OrthoDB" id="429853at2759"/>
<feature type="repeat" description="ANK" evidence="1">
    <location>
        <begin position="165"/>
        <end position="197"/>
    </location>
</feature>
<protein>
    <submittedName>
        <fullName evidence="4">Uncharacterized protein</fullName>
    </submittedName>
</protein>
<keyword evidence="2" id="KW-0175">Coiled coil</keyword>
<keyword evidence="5" id="KW-1185">Reference proteome</keyword>
<proteinExistence type="predicted"/>
<dbReference type="InterPro" id="IPR036770">
    <property type="entry name" value="Ankyrin_rpt-contain_sf"/>
</dbReference>
<feature type="compositionally biased region" description="Basic and acidic residues" evidence="3">
    <location>
        <begin position="237"/>
        <end position="265"/>
    </location>
</feature>
<dbReference type="EMBL" id="LSRX01001130">
    <property type="protein sequence ID" value="OLP83243.1"/>
    <property type="molecule type" value="Genomic_DNA"/>
</dbReference>
<dbReference type="PROSITE" id="PS50297">
    <property type="entry name" value="ANK_REP_REGION"/>
    <property type="match status" value="1"/>
</dbReference>
<reference evidence="4 5" key="1">
    <citation type="submission" date="2016-02" db="EMBL/GenBank/DDBJ databases">
        <title>Genome analysis of coral dinoflagellate symbionts highlights evolutionary adaptations to a symbiotic lifestyle.</title>
        <authorList>
            <person name="Aranda M."/>
            <person name="Li Y."/>
            <person name="Liew Y.J."/>
            <person name="Baumgarten S."/>
            <person name="Simakov O."/>
            <person name="Wilson M."/>
            <person name="Piel J."/>
            <person name="Ashoor H."/>
            <person name="Bougouffa S."/>
            <person name="Bajic V.B."/>
            <person name="Ryu T."/>
            <person name="Ravasi T."/>
            <person name="Bayer T."/>
            <person name="Micklem G."/>
            <person name="Kim H."/>
            <person name="Bhak J."/>
            <person name="Lajeunesse T.C."/>
            <person name="Voolstra C.R."/>
        </authorList>
    </citation>
    <scope>NUCLEOTIDE SEQUENCE [LARGE SCALE GENOMIC DNA]</scope>
    <source>
        <strain evidence="4 5">CCMP2467</strain>
    </source>
</reference>
<accession>A0A1Q9CJZ1</accession>
<feature type="region of interest" description="Disordered" evidence="3">
    <location>
        <begin position="225"/>
        <end position="265"/>
    </location>
</feature>
<evidence type="ECO:0000313" key="5">
    <source>
        <dbReference type="Proteomes" id="UP000186817"/>
    </source>
</evidence>
<gene>
    <name evidence="4" type="ORF">AK812_SmicGene36037</name>
</gene>
<dbReference type="Pfam" id="PF13857">
    <property type="entry name" value="Ank_5"/>
    <property type="match status" value="1"/>
</dbReference>
<dbReference type="PROSITE" id="PS50088">
    <property type="entry name" value="ANK_REPEAT"/>
    <property type="match status" value="1"/>
</dbReference>
<dbReference type="InterPro" id="IPR002110">
    <property type="entry name" value="Ankyrin_rpt"/>
</dbReference>
<sequence length="375" mass="41287">MAASAGSTDGAGCGWTTTGVWTSLAMAFGCACSCPAQRGDSVGEEVVDDNMQKINDEAARILAAERQEVEMWWKLRRAQSPTENEAQELFMTKEAAAVMESIQAEQVPVPDTLPEAGEAVEAAEAQLEKAVQEQRDKERNDSVATFLKKHGFKDVGQAKKSLLSGTTYPLHKACKLGDARMVAYLLEAGASLEQKDSHGKTAVDIAKASRNTSVLKELGCETSAARGGGAGSGEWRFPAREVQARPGRQSDERESRVRQERRVRGDGCGASPVILRRRKDEVAKVVGSDGRIRLRGVASVSDVTRYCKDIDPYSRKNWAVREAFKSMRTEEQKRMATQTWSALKNWRSSEKPLEEWYAEVRCRQPAVVDGRSELN</sequence>
<comment type="caution">
    <text evidence="4">The sequence shown here is derived from an EMBL/GenBank/DDBJ whole genome shotgun (WGS) entry which is preliminary data.</text>
</comment>
<evidence type="ECO:0000313" key="4">
    <source>
        <dbReference type="EMBL" id="OLP83243.1"/>
    </source>
</evidence>
<dbReference type="Proteomes" id="UP000186817">
    <property type="component" value="Unassembled WGS sequence"/>
</dbReference>
<evidence type="ECO:0000256" key="1">
    <source>
        <dbReference type="PROSITE-ProRule" id="PRU00023"/>
    </source>
</evidence>
<evidence type="ECO:0000256" key="3">
    <source>
        <dbReference type="SAM" id="MobiDB-lite"/>
    </source>
</evidence>
<dbReference type="AlphaFoldDB" id="A0A1Q9CJZ1"/>
<organism evidence="4 5">
    <name type="scientific">Symbiodinium microadriaticum</name>
    <name type="common">Dinoflagellate</name>
    <name type="synonym">Zooxanthella microadriatica</name>
    <dbReference type="NCBI Taxonomy" id="2951"/>
    <lineage>
        <taxon>Eukaryota</taxon>
        <taxon>Sar</taxon>
        <taxon>Alveolata</taxon>
        <taxon>Dinophyceae</taxon>
        <taxon>Suessiales</taxon>
        <taxon>Symbiodiniaceae</taxon>
        <taxon>Symbiodinium</taxon>
    </lineage>
</organism>
<name>A0A1Q9CJZ1_SYMMI</name>
<keyword evidence="1" id="KW-0040">ANK repeat</keyword>